<dbReference type="Pfam" id="PF02714">
    <property type="entry name" value="RSN1_7TM"/>
    <property type="match status" value="1"/>
</dbReference>
<keyword evidence="6 8" id="KW-0472">Membrane</keyword>
<evidence type="ECO:0000256" key="7">
    <source>
        <dbReference type="SAM" id="MobiDB-lite"/>
    </source>
</evidence>
<evidence type="ECO:0000313" key="14">
    <source>
        <dbReference type="Proteomes" id="UP000008837"/>
    </source>
</evidence>
<dbReference type="OrthoDB" id="2150324at2759"/>
<feature type="transmembrane region" description="Helical" evidence="8">
    <location>
        <begin position="579"/>
        <end position="599"/>
    </location>
</feature>
<dbReference type="InParanoid" id="A8QCG4"/>
<sequence length="779" mass="88492">MAGTDAMVFLVFLKLAAWLLTAIAAPLCLILVPIDVTYKNNEQNDASQNDSQGSNGFHDTFMYFTMGNVHGPRLWAHVILSYLVTVAALCMVYFAYKKVIALRQAYFSSVKYQTSYYSRALMATDLAPDIVDDASLRDTLTSAGIVYPLCEVQLGHGIDDLPQLLETQKQTVYELEYYLDRALRSKTCKRPTVRLNSWYFGHRVDAIDHYSRELDAINEKIYLARSDQTDYAPQSYGFASLAAPMYAHATAKHFSKKQPRNVKIRLASSPNDILWTNLIKSPASRKRSRHFARFLLFLLFVANVFPLLTVSIISNLSAFSPISANLETWQTYHSVSFAIFTGVLPPLITFAFSLLLPMMMRRIAMYRGVRTRQSRDLSLTSQYFTFLMATQLIIFSLISVILDLIIMILSAMHNKLSVSSAFSQISKEILDQVSKRFQFLSAYWITWIILKGYLLLFELAQVRRLSFLMIHRYLFKYNPRRIHNYTKAPHFSYWVIYAEMLFLIAIGLIYAPLAPFVTAVAAGVCWMALFVYKNQLYYVYVTKSESGGRLWSAVVKCLLAMLATMEVIVAIAIGLLQNWAKAVVCIPPIIVIGLFGWYCHAKLEPLFLWHNPSPMDLAHFQVQVYGSDREHLARQFGNVYLHKPLEKPVVDSELIHRVKEFYDGPVVSSKTNNSLELEQEPVLPLKRSRSSSSLDSSDTFDTNADPLPVIDIDSVYGDVFDPKTETQMEREANILHLPSLNKFELDQDGDAYSMVSMMPEPSSTPQAAENKIDAETGTR</sequence>
<feature type="transmembrane region" description="Helical" evidence="8">
    <location>
        <begin position="381"/>
        <end position="409"/>
    </location>
</feature>
<proteinExistence type="inferred from homology"/>
<dbReference type="InterPro" id="IPR032880">
    <property type="entry name" value="CSC1/OSCA1-like_N"/>
</dbReference>
<dbReference type="PANTHER" id="PTHR13018:SF149">
    <property type="entry name" value="DOMAIN PROTEIN, PUTATIVE (AFU_ORTHOLOGUE AFUA_3G11660)-RELATED"/>
    <property type="match status" value="1"/>
</dbReference>
<dbReference type="RefSeq" id="XP_001728839.1">
    <property type="nucleotide sequence ID" value="XM_001728787.1"/>
</dbReference>
<dbReference type="AlphaFoldDB" id="A8QCG4"/>
<dbReference type="PANTHER" id="PTHR13018">
    <property type="entry name" value="PROBABLE MEMBRANE PROTEIN DUF221-RELATED"/>
    <property type="match status" value="1"/>
</dbReference>
<feature type="transmembrane region" description="Helical" evidence="8">
    <location>
        <begin position="442"/>
        <end position="462"/>
    </location>
</feature>
<comment type="caution">
    <text evidence="13">The sequence shown here is derived from an EMBL/GenBank/DDBJ whole genome shotgun (WGS) entry which is preliminary data.</text>
</comment>
<feature type="region of interest" description="Disordered" evidence="7">
    <location>
        <begin position="677"/>
        <end position="705"/>
    </location>
</feature>
<keyword evidence="9" id="KW-0732">Signal</keyword>
<evidence type="ECO:0000256" key="6">
    <source>
        <dbReference type="ARBA" id="ARBA00023136"/>
    </source>
</evidence>
<evidence type="ECO:0000256" key="5">
    <source>
        <dbReference type="ARBA" id="ARBA00022989"/>
    </source>
</evidence>
<comment type="subcellular location">
    <subcellularLocation>
        <location evidence="1">Membrane</location>
        <topology evidence="1">Multi-pass membrane protein</topology>
    </subcellularLocation>
</comment>
<evidence type="ECO:0000256" key="4">
    <source>
        <dbReference type="ARBA" id="ARBA00022692"/>
    </source>
</evidence>
<feature type="transmembrane region" description="Helical" evidence="8">
    <location>
        <begin position="74"/>
        <end position="96"/>
    </location>
</feature>
<dbReference type="FunCoup" id="A8QCG4">
    <property type="interactions" value="27"/>
</dbReference>
<dbReference type="Pfam" id="PF14703">
    <property type="entry name" value="PHM7_cyt"/>
    <property type="match status" value="1"/>
</dbReference>
<feature type="domain" description="CSC1/OSCA1-like cytosolic" evidence="12">
    <location>
        <begin position="118"/>
        <end position="277"/>
    </location>
</feature>
<evidence type="ECO:0000256" key="8">
    <source>
        <dbReference type="SAM" id="Phobius"/>
    </source>
</evidence>
<dbReference type="Proteomes" id="UP000008837">
    <property type="component" value="Unassembled WGS sequence"/>
</dbReference>
<accession>A8QCG4</accession>
<evidence type="ECO:0000256" key="1">
    <source>
        <dbReference type="ARBA" id="ARBA00004141"/>
    </source>
</evidence>
<keyword evidence="5 8" id="KW-1133">Transmembrane helix</keyword>
<feature type="transmembrane region" description="Helical" evidence="8">
    <location>
        <begin position="553"/>
        <end position="573"/>
    </location>
</feature>
<name>A8QCG4_MALGO</name>
<keyword evidence="4 8" id="KW-0812">Transmembrane</keyword>
<dbReference type="InterPro" id="IPR003864">
    <property type="entry name" value="CSC1/OSCA1-like_7TM"/>
</dbReference>
<evidence type="ECO:0008006" key="15">
    <source>
        <dbReference type="Google" id="ProtNLM"/>
    </source>
</evidence>
<feature type="transmembrane region" description="Helical" evidence="8">
    <location>
        <begin position="337"/>
        <end position="360"/>
    </location>
</feature>
<feature type="signal peptide" evidence="9">
    <location>
        <begin position="1"/>
        <end position="24"/>
    </location>
</feature>
<feature type="transmembrane region" description="Helical" evidence="8">
    <location>
        <begin position="516"/>
        <end position="532"/>
    </location>
</feature>
<feature type="transmembrane region" description="Helical" evidence="8">
    <location>
        <begin position="491"/>
        <end position="510"/>
    </location>
</feature>
<evidence type="ECO:0000259" key="12">
    <source>
        <dbReference type="Pfam" id="PF14703"/>
    </source>
</evidence>
<dbReference type="Pfam" id="PF13967">
    <property type="entry name" value="RSN1_TM"/>
    <property type="match status" value="1"/>
</dbReference>
<evidence type="ECO:0000313" key="13">
    <source>
        <dbReference type="EMBL" id="EDP41625.1"/>
    </source>
</evidence>
<dbReference type="KEGG" id="mgl:MGL_4006"/>
<feature type="chain" id="PRO_5002728066" description="CSC1/OSCA1-like 7TM region domain-containing protein" evidence="9">
    <location>
        <begin position="25"/>
        <end position="779"/>
    </location>
</feature>
<dbReference type="InterPro" id="IPR027815">
    <property type="entry name" value="CSC1/OSCA1-like_cyt"/>
</dbReference>
<comment type="similarity">
    <text evidence="2">Belongs to the CSC1 (TC 1.A.17) family.</text>
</comment>
<reference evidence="13 14" key="1">
    <citation type="journal article" date="2007" name="Proc. Natl. Acad. Sci. U.S.A.">
        <title>Dandruff-associated Malassezia genomes reveal convergent and divergent virulence traits shared with plant and human fungal pathogens.</title>
        <authorList>
            <person name="Xu J."/>
            <person name="Saunders C.W."/>
            <person name="Hu P."/>
            <person name="Grant R.A."/>
            <person name="Boekhout T."/>
            <person name="Kuramae E.E."/>
            <person name="Kronstad J.W."/>
            <person name="Deangelis Y.M."/>
            <person name="Reeder N.L."/>
            <person name="Johnstone K.R."/>
            <person name="Leland M."/>
            <person name="Fieno A.M."/>
            <person name="Begley W.M."/>
            <person name="Sun Y."/>
            <person name="Lacey M.P."/>
            <person name="Chaudhary T."/>
            <person name="Keough T."/>
            <person name="Chu L."/>
            <person name="Sears R."/>
            <person name="Yuan B."/>
            <person name="Dawson T.L.Jr."/>
        </authorList>
    </citation>
    <scope>NUCLEOTIDE SEQUENCE [LARGE SCALE GENOMIC DNA]</scope>
    <source>
        <strain evidence="14">ATCC MYA-4612 / CBS 7966</strain>
    </source>
</reference>
<evidence type="ECO:0000256" key="2">
    <source>
        <dbReference type="ARBA" id="ARBA00007779"/>
    </source>
</evidence>
<protein>
    <recommendedName>
        <fullName evidence="15">CSC1/OSCA1-like 7TM region domain-containing protein</fullName>
    </recommendedName>
</protein>
<feature type="region of interest" description="Disordered" evidence="7">
    <location>
        <begin position="756"/>
        <end position="779"/>
    </location>
</feature>
<keyword evidence="14" id="KW-1185">Reference proteome</keyword>
<evidence type="ECO:0000256" key="9">
    <source>
        <dbReference type="SAM" id="SignalP"/>
    </source>
</evidence>
<dbReference type="OMA" id="AYKPPWM"/>
<feature type="compositionally biased region" description="Basic and acidic residues" evidence="7">
    <location>
        <begin position="770"/>
        <end position="779"/>
    </location>
</feature>
<dbReference type="VEuPathDB" id="FungiDB:MGL_4006"/>
<feature type="domain" description="CSC1/OSCA1-like 7TM region" evidence="10">
    <location>
        <begin position="291"/>
        <end position="570"/>
    </location>
</feature>
<dbReference type="EMBL" id="AAYY01000018">
    <property type="protein sequence ID" value="EDP41625.1"/>
    <property type="molecule type" value="Genomic_DNA"/>
</dbReference>
<evidence type="ECO:0000259" key="11">
    <source>
        <dbReference type="Pfam" id="PF13967"/>
    </source>
</evidence>
<dbReference type="InterPro" id="IPR045122">
    <property type="entry name" value="Csc1-like"/>
</dbReference>
<feature type="transmembrane region" description="Helical" evidence="8">
    <location>
        <begin position="294"/>
        <end position="317"/>
    </location>
</feature>
<organism evidence="13 14">
    <name type="scientific">Malassezia globosa (strain ATCC MYA-4612 / CBS 7966)</name>
    <name type="common">Dandruff-associated fungus</name>
    <dbReference type="NCBI Taxonomy" id="425265"/>
    <lineage>
        <taxon>Eukaryota</taxon>
        <taxon>Fungi</taxon>
        <taxon>Dikarya</taxon>
        <taxon>Basidiomycota</taxon>
        <taxon>Ustilaginomycotina</taxon>
        <taxon>Malasseziomycetes</taxon>
        <taxon>Malasseziales</taxon>
        <taxon>Malasseziaceae</taxon>
        <taxon>Malassezia</taxon>
    </lineage>
</organism>
<gene>
    <name evidence="13" type="ORF">MGL_4006</name>
</gene>
<dbReference type="GO" id="GO:0005227">
    <property type="term" value="F:calcium-activated cation channel activity"/>
    <property type="evidence" value="ECO:0007669"/>
    <property type="project" value="InterPro"/>
</dbReference>
<dbReference type="GO" id="GO:0005886">
    <property type="term" value="C:plasma membrane"/>
    <property type="evidence" value="ECO:0007669"/>
    <property type="project" value="TreeGrafter"/>
</dbReference>
<feature type="domain" description="CSC1/OSCA1-like N-terminal transmembrane" evidence="11">
    <location>
        <begin position="2"/>
        <end position="93"/>
    </location>
</feature>
<keyword evidence="3" id="KW-0813">Transport</keyword>
<evidence type="ECO:0000259" key="10">
    <source>
        <dbReference type="Pfam" id="PF02714"/>
    </source>
</evidence>
<evidence type="ECO:0000256" key="3">
    <source>
        <dbReference type="ARBA" id="ARBA00022448"/>
    </source>
</evidence>
<dbReference type="GeneID" id="5853145"/>